<evidence type="ECO:0000259" key="1">
    <source>
        <dbReference type="Pfam" id="PF26226"/>
    </source>
</evidence>
<evidence type="ECO:0000313" key="3">
    <source>
        <dbReference type="Proteomes" id="UP000465601"/>
    </source>
</evidence>
<comment type="caution">
    <text evidence="2">The sequence shown here is derived from an EMBL/GenBank/DDBJ whole genome shotgun (WGS) entry which is preliminary data.</text>
</comment>
<dbReference type="AlphaFoldDB" id="A0A833M979"/>
<gene>
    <name evidence="2" type="ORF">F8153_12795</name>
</gene>
<dbReference type="OrthoDB" id="2836917at2"/>
<reference evidence="2 3" key="1">
    <citation type="submission" date="2019-10" db="EMBL/GenBank/DDBJ databases">
        <title>Alkaliphilus serpentinus sp. nov. and Alkaliphilus pronyensis sp. nov., two novel anaerobic alkaliphilic species isolated from the serpentinized-hosted hydrothermal field of the Prony Bay (New Caledonia).</title>
        <authorList>
            <person name="Postec A."/>
        </authorList>
    </citation>
    <scope>NUCLEOTIDE SEQUENCE [LARGE SCALE GENOMIC DNA]</scope>
    <source>
        <strain evidence="2 3">LacT</strain>
    </source>
</reference>
<evidence type="ECO:0000313" key="2">
    <source>
        <dbReference type="EMBL" id="KAB3527195.1"/>
    </source>
</evidence>
<accession>A0A833M979</accession>
<feature type="domain" description="DUF8052" evidence="1">
    <location>
        <begin position="4"/>
        <end position="163"/>
    </location>
</feature>
<organism evidence="2 3">
    <name type="scientific">Alkaliphilus serpentinus</name>
    <dbReference type="NCBI Taxonomy" id="1482731"/>
    <lineage>
        <taxon>Bacteria</taxon>
        <taxon>Bacillati</taxon>
        <taxon>Bacillota</taxon>
        <taxon>Clostridia</taxon>
        <taxon>Peptostreptococcales</taxon>
        <taxon>Natronincolaceae</taxon>
        <taxon>Alkaliphilus</taxon>
    </lineage>
</organism>
<keyword evidence="3" id="KW-1185">Reference proteome</keyword>
<name>A0A833M979_9FIRM</name>
<dbReference type="Proteomes" id="UP000465601">
    <property type="component" value="Unassembled WGS sequence"/>
</dbReference>
<dbReference type="Pfam" id="PF26226">
    <property type="entry name" value="DUF8052"/>
    <property type="match status" value="1"/>
</dbReference>
<dbReference type="RefSeq" id="WP_151866747.1">
    <property type="nucleotide sequence ID" value="NZ_WBZB01000046.1"/>
</dbReference>
<dbReference type="InterPro" id="IPR058365">
    <property type="entry name" value="DUF8052"/>
</dbReference>
<dbReference type="EMBL" id="WBZB01000046">
    <property type="protein sequence ID" value="KAB3527195.1"/>
    <property type="molecule type" value="Genomic_DNA"/>
</dbReference>
<sequence length="165" mass="19460">MRGQEYIDKVTERLRHSFDILREYDVEGICFDVFASSYIRSERYFASKKIKVYGIENHEYCLIKRVENLSYSVLKDLTDGLVKASEALIKPHHEHMSTIITGVLVVEGKVEDNLRNQIKGFQYSKSFLWGLKGWTYIRLLVVDIEDSMVYSNRRGKEVLRFYEVF</sequence>
<proteinExistence type="predicted"/>
<protein>
    <recommendedName>
        <fullName evidence="1">DUF8052 domain-containing protein</fullName>
    </recommendedName>
</protein>